<evidence type="ECO:0000256" key="1">
    <source>
        <dbReference type="ARBA" id="ARBA00022679"/>
    </source>
</evidence>
<keyword evidence="5" id="KW-1185">Reference proteome</keyword>
<evidence type="ECO:0000256" key="2">
    <source>
        <dbReference type="ARBA" id="ARBA00023315"/>
    </source>
</evidence>
<accession>A0A4R2I1A3</accession>
<evidence type="ECO:0000313" key="4">
    <source>
        <dbReference type="EMBL" id="TCO37813.1"/>
    </source>
</evidence>
<proteinExistence type="predicted"/>
<sequence length="302" mass="33263">MIRAPGYLDGLNIRLTPLTDPDYRPFSRRLAWLAADADGNPVGSAFLRLNSRPTQAHLAELELNVHPAERRRGIGSRLLDAVVGAAREHDVRTLLADVRVDSPGDHFLHHHGFAIGLSLVFARHRLADVVLDSVVGPEGYRLESWVGVVPDELAQTFTDARAGMDDAPQGDIAYGEDVWDVERTRNAAQVIEQRGEVLCTVAAVHEASGAIAGFTELVVPGDGKGDAQHYGTAVLPAHRRRGLALWMKSEQIRQTRQRFPDLDGLLTDTVDTNAPMQRVNAHLGYQPTHRLNRRTLDLQQPS</sequence>
<dbReference type="GO" id="GO:0016747">
    <property type="term" value="F:acyltransferase activity, transferring groups other than amino-acyl groups"/>
    <property type="evidence" value="ECO:0007669"/>
    <property type="project" value="InterPro"/>
</dbReference>
<dbReference type="SUPFAM" id="SSF55729">
    <property type="entry name" value="Acyl-CoA N-acyltransferases (Nat)"/>
    <property type="match status" value="2"/>
</dbReference>
<dbReference type="PANTHER" id="PTHR43877">
    <property type="entry name" value="AMINOALKYLPHOSPHONATE N-ACETYLTRANSFERASE-RELATED-RELATED"/>
    <property type="match status" value="1"/>
</dbReference>
<evidence type="ECO:0000313" key="5">
    <source>
        <dbReference type="Proteomes" id="UP000295573"/>
    </source>
</evidence>
<reference evidence="4 5" key="1">
    <citation type="journal article" date="2015" name="Stand. Genomic Sci.">
        <title>Genomic Encyclopedia of Bacterial and Archaeal Type Strains, Phase III: the genomes of soil and plant-associated and newly described type strains.</title>
        <authorList>
            <person name="Whitman W.B."/>
            <person name="Woyke T."/>
            <person name="Klenk H.P."/>
            <person name="Zhou Y."/>
            <person name="Lilburn T.G."/>
            <person name="Beck B.J."/>
            <person name="De Vos P."/>
            <person name="Vandamme P."/>
            <person name="Eisen J.A."/>
            <person name="Garrity G."/>
            <person name="Hugenholtz P."/>
            <person name="Kyrpides N.C."/>
        </authorList>
    </citation>
    <scope>NUCLEOTIDE SEQUENCE [LARGE SCALE GENOMIC DNA]</scope>
    <source>
        <strain evidence="4 5">VKM Ac-2541</strain>
    </source>
</reference>
<dbReference type="AlphaFoldDB" id="A0A4R2I1A3"/>
<dbReference type="EMBL" id="SLWR01000022">
    <property type="protein sequence ID" value="TCO37813.1"/>
    <property type="molecule type" value="Genomic_DNA"/>
</dbReference>
<dbReference type="CDD" id="cd04301">
    <property type="entry name" value="NAT_SF"/>
    <property type="match status" value="1"/>
</dbReference>
<comment type="caution">
    <text evidence="4">The sequence shown here is derived from an EMBL/GenBank/DDBJ whole genome shotgun (WGS) entry which is preliminary data.</text>
</comment>
<dbReference type="Proteomes" id="UP000295573">
    <property type="component" value="Unassembled WGS sequence"/>
</dbReference>
<protein>
    <submittedName>
        <fullName evidence="4">Acetyltransferase (GNAT) family protein</fullName>
    </submittedName>
</protein>
<keyword evidence="2" id="KW-0012">Acyltransferase</keyword>
<dbReference type="Pfam" id="PF00583">
    <property type="entry name" value="Acetyltransf_1"/>
    <property type="match status" value="1"/>
</dbReference>
<keyword evidence="1 4" id="KW-0808">Transferase</keyword>
<gene>
    <name evidence="4" type="ORF">EV646_12239</name>
</gene>
<name>A0A4R2I1A3_9ACTN</name>
<feature type="domain" description="N-acetyltransferase" evidence="3">
    <location>
        <begin position="1"/>
        <end position="136"/>
    </location>
</feature>
<dbReference type="PROSITE" id="PS51186">
    <property type="entry name" value="GNAT"/>
    <property type="match status" value="2"/>
</dbReference>
<dbReference type="Gene3D" id="3.40.630.30">
    <property type="match status" value="1"/>
</dbReference>
<organism evidence="4 5">
    <name type="scientific">Kribbella antiqua</name>
    <dbReference type="NCBI Taxonomy" id="2512217"/>
    <lineage>
        <taxon>Bacteria</taxon>
        <taxon>Bacillati</taxon>
        <taxon>Actinomycetota</taxon>
        <taxon>Actinomycetes</taxon>
        <taxon>Propionibacteriales</taxon>
        <taxon>Kribbellaceae</taxon>
        <taxon>Kribbella</taxon>
    </lineage>
</organism>
<evidence type="ECO:0000259" key="3">
    <source>
        <dbReference type="PROSITE" id="PS51186"/>
    </source>
</evidence>
<feature type="domain" description="N-acetyltransferase" evidence="3">
    <location>
        <begin position="162"/>
        <end position="302"/>
    </location>
</feature>
<dbReference type="PANTHER" id="PTHR43877:SF1">
    <property type="entry name" value="ACETYLTRANSFERASE"/>
    <property type="match status" value="1"/>
</dbReference>
<dbReference type="InterPro" id="IPR000182">
    <property type="entry name" value="GNAT_dom"/>
</dbReference>
<dbReference type="InterPro" id="IPR050832">
    <property type="entry name" value="Bact_Acetyltransf"/>
</dbReference>
<dbReference type="InterPro" id="IPR016181">
    <property type="entry name" value="Acyl_CoA_acyltransferase"/>
</dbReference>